<feature type="domain" description="Dienelactone hydrolase" evidence="1">
    <location>
        <begin position="36"/>
        <end position="249"/>
    </location>
</feature>
<accession>A0AA39JC44</accession>
<organism evidence="2 3">
    <name type="scientific">Armillaria tabescens</name>
    <name type="common">Ringless honey mushroom</name>
    <name type="synonym">Agaricus tabescens</name>
    <dbReference type="NCBI Taxonomy" id="1929756"/>
    <lineage>
        <taxon>Eukaryota</taxon>
        <taxon>Fungi</taxon>
        <taxon>Dikarya</taxon>
        <taxon>Basidiomycota</taxon>
        <taxon>Agaricomycotina</taxon>
        <taxon>Agaricomycetes</taxon>
        <taxon>Agaricomycetidae</taxon>
        <taxon>Agaricales</taxon>
        <taxon>Marasmiineae</taxon>
        <taxon>Physalacriaceae</taxon>
        <taxon>Desarmillaria</taxon>
    </lineage>
</organism>
<gene>
    <name evidence="2" type="ORF">EV420DRAFT_1167452</name>
</gene>
<comment type="caution">
    <text evidence="2">The sequence shown here is derived from an EMBL/GenBank/DDBJ whole genome shotgun (WGS) entry which is preliminary data.</text>
</comment>
<keyword evidence="2" id="KW-0378">Hydrolase</keyword>
<dbReference type="GO" id="GO:0016787">
    <property type="term" value="F:hydrolase activity"/>
    <property type="evidence" value="ECO:0007669"/>
    <property type="project" value="UniProtKB-KW"/>
</dbReference>
<dbReference type="PANTHER" id="PTHR17630:SF44">
    <property type="entry name" value="PROTEIN AIM2"/>
    <property type="match status" value="1"/>
</dbReference>
<evidence type="ECO:0000313" key="3">
    <source>
        <dbReference type="Proteomes" id="UP001175211"/>
    </source>
</evidence>
<protein>
    <submittedName>
        <fullName evidence="2">Alpha/Beta hydrolase protein</fullName>
    </submittedName>
</protein>
<evidence type="ECO:0000259" key="1">
    <source>
        <dbReference type="Pfam" id="PF01738"/>
    </source>
</evidence>
<name>A0AA39JC44_ARMTA</name>
<dbReference type="InterPro" id="IPR002925">
    <property type="entry name" value="Dienelactn_hydro"/>
</dbReference>
<dbReference type="EMBL" id="JAUEPS010000080">
    <property type="protein sequence ID" value="KAK0440020.1"/>
    <property type="molecule type" value="Genomic_DNA"/>
</dbReference>
<proteinExistence type="predicted"/>
<dbReference type="SUPFAM" id="SSF53474">
    <property type="entry name" value="alpha/beta-Hydrolases"/>
    <property type="match status" value="1"/>
</dbReference>
<dbReference type="AlphaFoldDB" id="A0AA39JC44"/>
<reference evidence="2" key="1">
    <citation type="submission" date="2023-06" db="EMBL/GenBank/DDBJ databases">
        <authorList>
            <consortium name="Lawrence Berkeley National Laboratory"/>
            <person name="Ahrendt S."/>
            <person name="Sahu N."/>
            <person name="Indic B."/>
            <person name="Wong-Bajracharya J."/>
            <person name="Merenyi Z."/>
            <person name="Ke H.-M."/>
            <person name="Monk M."/>
            <person name="Kocsube S."/>
            <person name="Drula E."/>
            <person name="Lipzen A."/>
            <person name="Balint B."/>
            <person name="Henrissat B."/>
            <person name="Andreopoulos B."/>
            <person name="Martin F.M."/>
            <person name="Harder C.B."/>
            <person name="Rigling D."/>
            <person name="Ford K.L."/>
            <person name="Foster G.D."/>
            <person name="Pangilinan J."/>
            <person name="Papanicolaou A."/>
            <person name="Barry K."/>
            <person name="LaButti K."/>
            <person name="Viragh M."/>
            <person name="Koriabine M."/>
            <person name="Yan M."/>
            <person name="Riley R."/>
            <person name="Champramary S."/>
            <person name="Plett K.L."/>
            <person name="Tsai I.J."/>
            <person name="Slot J."/>
            <person name="Sipos G."/>
            <person name="Plett J."/>
            <person name="Nagy L.G."/>
            <person name="Grigoriev I.V."/>
        </authorList>
    </citation>
    <scope>NUCLEOTIDE SEQUENCE</scope>
    <source>
        <strain evidence="2">CCBAS 213</strain>
    </source>
</reference>
<dbReference type="PANTHER" id="PTHR17630">
    <property type="entry name" value="DIENELACTONE HYDROLASE"/>
    <property type="match status" value="1"/>
</dbReference>
<keyword evidence="3" id="KW-1185">Reference proteome</keyword>
<dbReference type="Proteomes" id="UP001175211">
    <property type="component" value="Unassembled WGS sequence"/>
</dbReference>
<dbReference type="Pfam" id="PF01738">
    <property type="entry name" value="DLH"/>
    <property type="match status" value="1"/>
</dbReference>
<dbReference type="Gene3D" id="3.40.50.1820">
    <property type="entry name" value="alpha/beta hydrolase"/>
    <property type="match status" value="1"/>
</dbReference>
<dbReference type="GeneID" id="85349721"/>
<dbReference type="RefSeq" id="XP_060323469.1">
    <property type="nucleotide sequence ID" value="XM_060466173.1"/>
</dbReference>
<sequence>MSSPILAGALGECCFTAVKHEGTPVGRTDIIAGVPTYVSEPPSAKTVQKTKVVLYFADVYGPLHINNQLVQDYFASQGFIVVGIDYFLGDSYGFHTEPDFDMHPWIDKSTQRALEVTPRWLDAVREKYGKDSQYAAVGYCFGAPFVLDLAIRGDIVAGAIAHPASLTEDHFRNIKKPLFLSCAESDITFPLENRRRAEDILVEVKASYCFQIFSGVEHGFALRGDPNVGDTRWAKEESARGIANWFQRFCAEDLKSVR</sequence>
<dbReference type="InterPro" id="IPR029058">
    <property type="entry name" value="AB_hydrolase_fold"/>
</dbReference>
<evidence type="ECO:0000313" key="2">
    <source>
        <dbReference type="EMBL" id="KAK0440020.1"/>
    </source>
</evidence>